<dbReference type="InterPro" id="IPR057733">
    <property type="entry name" value="UBE2O-like_SH3-B"/>
</dbReference>
<accession>A0ABR0ULH8</accession>
<keyword evidence="7" id="KW-1185">Reference proteome</keyword>
<dbReference type="InterPro" id="IPR057734">
    <property type="entry name" value="UBE2O-like_SH3-C"/>
</dbReference>
<dbReference type="Proteomes" id="UP001318860">
    <property type="component" value="Unassembled WGS sequence"/>
</dbReference>
<organism evidence="6 7">
    <name type="scientific">Rehmannia glutinosa</name>
    <name type="common">Chinese foxglove</name>
    <dbReference type="NCBI Taxonomy" id="99300"/>
    <lineage>
        <taxon>Eukaryota</taxon>
        <taxon>Viridiplantae</taxon>
        <taxon>Streptophyta</taxon>
        <taxon>Embryophyta</taxon>
        <taxon>Tracheophyta</taxon>
        <taxon>Spermatophyta</taxon>
        <taxon>Magnoliopsida</taxon>
        <taxon>eudicotyledons</taxon>
        <taxon>Gunneridae</taxon>
        <taxon>Pentapetalae</taxon>
        <taxon>asterids</taxon>
        <taxon>lamiids</taxon>
        <taxon>Lamiales</taxon>
        <taxon>Orobanchaceae</taxon>
        <taxon>Rehmannieae</taxon>
        <taxon>Rehmannia</taxon>
    </lineage>
</organism>
<keyword evidence="1" id="KW-0808">Transferase</keyword>
<sequence>MFERGFLHGDIVCLVSDPLGKMGKVVNVDITVDLENINGLKIHNVNSTNLQKLHSVSVGDYVVHGAWLGKIEKIVDCLTILFDDGTKCQLSADGPENIIALSPDLIEDPQYPFYPGQRVQIESSVSTSTRWLCGNRNNKQEQGTVCNVDAGLVYVEWLNCAVTNGEKGPTPPCLQDSKYLSTKTKVDVQWQDGSKSLGLDSHLLFPVNIVDVHDFWPDAYVLEKGTVDDSQGSGIQRWGIVRSVDPKERTVKVKWYSDNEQIEEIVSAYELVEHPDYSFCLGEAVFRMDKGSGIFETDLKVVENSEGHTEYLNNKTFLSYFGTVVGFKNGDVEVKWGTGATSKVAPCEIFRVDKCDGTTAYVLDNESVQPPNEEMKDQFLGQKLKDVFGLNYDNAKNSSSHSISQVAIGIFTSITSSLFGSLISGYKCTSEGGQIDGKPPSEEALELCTLNHGGQLLVVEDLETHEKNATPLQIKEANEDILLPSSSKHQECFRQFDMVNDCSDHHFVNENGKDLQSPQVKRGWLKKVHQEWSILEKDLPETIYIRAYEEKMELLRAAIVGTAGTPRRSRNILLACKAHMQGAPIGYPFDYEKTE</sequence>
<reference evidence="6 7" key="1">
    <citation type="journal article" date="2021" name="Comput. Struct. Biotechnol. J.">
        <title>De novo genome assembly of the potent medicinal plant Rehmannia glutinosa using nanopore technology.</title>
        <authorList>
            <person name="Ma L."/>
            <person name="Dong C."/>
            <person name="Song C."/>
            <person name="Wang X."/>
            <person name="Zheng X."/>
            <person name="Niu Y."/>
            <person name="Chen S."/>
            <person name="Feng W."/>
        </authorList>
    </citation>
    <scope>NUCLEOTIDE SEQUENCE [LARGE SCALE GENOMIC DNA]</scope>
    <source>
        <strain evidence="6">DH-2019</strain>
    </source>
</reference>
<evidence type="ECO:0000313" key="6">
    <source>
        <dbReference type="EMBL" id="KAK6123488.1"/>
    </source>
</evidence>
<feature type="domain" description="UBE2O-like tandem tSH3-B" evidence="5">
    <location>
        <begin position="58"/>
        <end position="181"/>
    </location>
</feature>
<protein>
    <recommendedName>
        <fullName evidence="8">Ubiquitin-conjugating enzyme E2 24</fullName>
    </recommendedName>
</protein>
<comment type="caution">
    <text evidence="6">The sequence shown here is derived from an EMBL/GenBank/DDBJ whole genome shotgun (WGS) entry which is preliminary data.</text>
</comment>
<proteinExistence type="predicted"/>
<evidence type="ECO:0000313" key="7">
    <source>
        <dbReference type="Proteomes" id="UP001318860"/>
    </source>
</evidence>
<dbReference type="Gene3D" id="3.10.110.10">
    <property type="entry name" value="Ubiquitin Conjugating Enzyme"/>
    <property type="match status" value="1"/>
</dbReference>
<evidence type="ECO:0000259" key="4">
    <source>
        <dbReference type="Pfam" id="PF23044"/>
    </source>
</evidence>
<evidence type="ECO:0000259" key="5">
    <source>
        <dbReference type="Pfam" id="PF23046"/>
    </source>
</evidence>
<dbReference type="Pfam" id="PF23043">
    <property type="entry name" value="SH3-B_UBE2O"/>
    <property type="match status" value="1"/>
</dbReference>
<dbReference type="InterPro" id="IPR057735">
    <property type="entry name" value="UBE2O-like_tSH3-B"/>
</dbReference>
<evidence type="ECO:0008006" key="8">
    <source>
        <dbReference type="Google" id="ProtNLM"/>
    </source>
</evidence>
<feature type="domain" description="UBE2O-like SH3-B" evidence="3">
    <location>
        <begin position="213"/>
        <end position="276"/>
    </location>
</feature>
<evidence type="ECO:0000259" key="3">
    <source>
        <dbReference type="Pfam" id="PF23043"/>
    </source>
</evidence>
<feature type="domain" description="UBE2O-like SH3-C" evidence="4">
    <location>
        <begin position="312"/>
        <end position="354"/>
    </location>
</feature>
<keyword evidence="2" id="KW-0833">Ubl conjugation pathway</keyword>
<dbReference type="InterPro" id="IPR016135">
    <property type="entry name" value="UBQ-conjugating_enzyme/RWD"/>
</dbReference>
<evidence type="ECO:0000256" key="2">
    <source>
        <dbReference type="ARBA" id="ARBA00022786"/>
    </source>
</evidence>
<gene>
    <name evidence="6" type="ORF">DH2020_042777</name>
</gene>
<dbReference type="PANTHER" id="PTHR46116:SF15">
    <property type="entry name" value="(E3-INDEPENDENT) E2 UBIQUITIN-CONJUGATING ENZYME"/>
    <property type="match status" value="1"/>
</dbReference>
<name>A0ABR0ULH8_REHGL</name>
<evidence type="ECO:0000256" key="1">
    <source>
        <dbReference type="ARBA" id="ARBA00022679"/>
    </source>
</evidence>
<dbReference type="Pfam" id="PF23046">
    <property type="entry name" value="tSH3-B_UBE2O"/>
    <property type="match status" value="1"/>
</dbReference>
<dbReference type="EMBL" id="JABTTQ020002545">
    <property type="protein sequence ID" value="KAK6123488.1"/>
    <property type="molecule type" value="Genomic_DNA"/>
</dbReference>
<dbReference type="PANTHER" id="PTHR46116">
    <property type="entry name" value="(E3-INDEPENDENT) E2 UBIQUITIN-CONJUGATING ENZYME"/>
    <property type="match status" value="1"/>
</dbReference>
<dbReference type="Pfam" id="PF23044">
    <property type="entry name" value="SH3-C_UBE2O"/>
    <property type="match status" value="1"/>
</dbReference>